<evidence type="ECO:0000313" key="2">
    <source>
        <dbReference type="Proteomes" id="UP000301424"/>
    </source>
</evidence>
<gene>
    <name evidence="1" type="ORF">BcepSauron_252</name>
</gene>
<protein>
    <submittedName>
        <fullName evidence="1">Uncharacterized protein</fullName>
    </submittedName>
</protein>
<accession>A0A482MMX6</accession>
<evidence type="ECO:0000313" key="1">
    <source>
        <dbReference type="EMBL" id="QBQ74632.1"/>
    </source>
</evidence>
<dbReference type="EMBL" id="MK552141">
    <property type="protein sequence ID" value="QBQ74632.1"/>
    <property type="molecule type" value="Genomic_DNA"/>
</dbReference>
<reference evidence="1 2" key="1">
    <citation type="submission" date="2019-02" db="EMBL/GenBank/DDBJ databases">
        <title>Complete genome sequence of Burkholderia cenocepacia phage BcepSauron.</title>
        <authorList>
            <person name="Park K."/>
            <person name="Gonzalez C."/>
            <person name="Liu M."/>
            <person name="Gill J."/>
        </authorList>
    </citation>
    <scope>NUCLEOTIDE SEQUENCE [LARGE SCALE GENOMIC DNA]</scope>
</reference>
<proteinExistence type="predicted"/>
<name>A0A482MMX6_9CAUD</name>
<organism evidence="1 2">
    <name type="scientific">Burkholderia phage BcepSauron</name>
    <dbReference type="NCBI Taxonomy" id="2530033"/>
    <lineage>
        <taxon>Viruses</taxon>
        <taxon>Duplodnaviria</taxon>
        <taxon>Heunggongvirae</taxon>
        <taxon>Uroviricota</taxon>
        <taxon>Caudoviricetes</taxon>
        <taxon>Sarumanvirus</taxon>
        <taxon>Sarumanvirus bcepsauron</taxon>
    </lineage>
</organism>
<sequence>MKPNILHWGIVYDRYTPAVEGQIVRDLILVINKARSEYSDVIVVCESDEPRRAVEALGIDLDNTVELAKYWVQYKTGERWPPVPGNARAIVQRDLYQKPAKVRMDPSGRDKGFFLPEQGKPNNNYLTLNRPAPNGYAPVDPILVSLWT</sequence>
<keyword evidence="2" id="KW-1185">Reference proteome</keyword>
<dbReference type="Proteomes" id="UP000301424">
    <property type="component" value="Segment"/>
</dbReference>